<accession>A0A202BBK3</accession>
<name>A0A202BBK3_CHRVL</name>
<dbReference type="EMBL" id="NHOO01000005">
    <property type="protein sequence ID" value="OVE48937.1"/>
    <property type="molecule type" value="Genomic_DNA"/>
</dbReference>
<evidence type="ECO:0000313" key="3">
    <source>
        <dbReference type="Proteomes" id="UP000196342"/>
    </source>
</evidence>
<dbReference type="Gene3D" id="3.40.50.720">
    <property type="entry name" value="NAD(P)-binding Rossmann-like Domain"/>
    <property type="match status" value="1"/>
</dbReference>
<dbReference type="SUPFAM" id="SSF51735">
    <property type="entry name" value="NAD(P)-binding Rossmann-fold domains"/>
    <property type="match status" value="1"/>
</dbReference>
<dbReference type="PANTHER" id="PTHR48079:SF6">
    <property type="entry name" value="NAD(P)-BINDING DOMAIN-CONTAINING PROTEIN-RELATED"/>
    <property type="match status" value="1"/>
</dbReference>
<dbReference type="Pfam" id="PF13460">
    <property type="entry name" value="NAD_binding_10"/>
    <property type="match status" value="1"/>
</dbReference>
<dbReference type="InterPro" id="IPR016040">
    <property type="entry name" value="NAD(P)-bd_dom"/>
</dbReference>
<dbReference type="GO" id="GO:0004029">
    <property type="term" value="F:aldehyde dehydrogenase (NAD+) activity"/>
    <property type="evidence" value="ECO:0007669"/>
    <property type="project" value="TreeGrafter"/>
</dbReference>
<sequence>MRTLLIIGAGDVARRALPLLLRHWRVLALCRTEASAARWRALGAVPLIGDLDDSGSLERLAGLADAALLTAPPPAQGRTDPRMRKLLYALAKADSIPQQLIYISTSGVYGDAGGGLLDEAAAIRPHNERAQRRADAEAQLRRFACRRRCALTILRAPGIYADERLPLSRFASGAPLIIDAEDSWSNHIHADDLAQLCVAALRRRRGIRVYNACDDRPMPVGQWYAALGETLGLPMPPRLPRAEVKARVAPSQWSFLAESRRLDNSRMRRELDVRLRWPSVLDYLAALRRDEGRRSAILASYAEIR</sequence>
<dbReference type="RefSeq" id="WP_087697596.1">
    <property type="nucleotide sequence ID" value="NZ_NHOO01000005.1"/>
</dbReference>
<feature type="domain" description="NAD(P)-binding" evidence="1">
    <location>
        <begin position="9"/>
        <end position="202"/>
    </location>
</feature>
<dbReference type="GO" id="GO:0005737">
    <property type="term" value="C:cytoplasm"/>
    <property type="evidence" value="ECO:0007669"/>
    <property type="project" value="TreeGrafter"/>
</dbReference>
<reference evidence="2 3" key="1">
    <citation type="submission" date="2017-05" db="EMBL/GenBank/DDBJ databases">
        <title>Chromobacterium violaceum GHPS1 isolated from Hydrocarbon polluted soil in French Guiana display an awesome secondary metabolite arsenal and a battery of drug and heavy-metal-resistance and detoxification of xenobiotics proteins.</title>
        <authorList>
            <person name="Belbahri L."/>
        </authorList>
    </citation>
    <scope>NUCLEOTIDE SEQUENCE [LARGE SCALE GENOMIC DNA]</scope>
    <source>
        <strain evidence="2 3">GHPS1</strain>
    </source>
</reference>
<dbReference type="CDD" id="cd05266">
    <property type="entry name" value="SDR_a4"/>
    <property type="match status" value="1"/>
</dbReference>
<proteinExistence type="predicted"/>
<evidence type="ECO:0000259" key="1">
    <source>
        <dbReference type="Pfam" id="PF13460"/>
    </source>
</evidence>
<gene>
    <name evidence="2" type="ORF">CBW21_06915</name>
</gene>
<evidence type="ECO:0000313" key="2">
    <source>
        <dbReference type="EMBL" id="OVE48937.1"/>
    </source>
</evidence>
<dbReference type="Proteomes" id="UP000196342">
    <property type="component" value="Unassembled WGS sequence"/>
</dbReference>
<dbReference type="PANTHER" id="PTHR48079">
    <property type="entry name" value="PROTEIN YEEZ"/>
    <property type="match status" value="1"/>
</dbReference>
<comment type="caution">
    <text evidence="2">The sequence shown here is derived from an EMBL/GenBank/DDBJ whole genome shotgun (WGS) entry which is preliminary data.</text>
</comment>
<dbReference type="AlphaFoldDB" id="A0A202BBK3"/>
<protein>
    <submittedName>
        <fullName evidence="2">NAD(P)-dependent oxidoreductase</fullName>
    </submittedName>
</protein>
<keyword evidence="3" id="KW-1185">Reference proteome</keyword>
<dbReference type="InterPro" id="IPR051783">
    <property type="entry name" value="NAD(P)-dependent_oxidoreduct"/>
</dbReference>
<dbReference type="InterPro" id="IPR036291">
    <property type="entry name" value="NAD(P)-bd_dom_sf"/>
</dbReference>
<organism evidence="2 3">
    <name type="scientific">Chromobacterium violaceum</name>
    <dbReference type="NCBI Taxonomy" id="536"/>
    <lineage>
        <taxon>Bacteria</taxon>
        <taxon>Pseudomonadati</taxon>
        <taxon>Pseudomonadota</taxon>
        <taxon>Betaproteobacteria</taxon>
        <taxon>Neisseriales</taxon>
        <taxon>Chromobacteriaceae</taxon>
        <taxon>Chromobacterium</taxon>
    </lineage>
</organism>